<dbReference type="Gene3D" id="3.40.50.1820">
    <property type="entry name" value="alpha/beta hydrolase"/>
    <property type="match status" value="1"/>
</dbReference>
<protein>
    <submittedName>
        <fullName evidence="2">Esterase ybfF</fullName>
    </submittedName>
</protein>
<evidence type="ECO:0000256" key="1">
    <source>
        <dbReference type="ARBA" id="ARBA00022801"/>
    </source>
</evidence>
<dbReference type="InterPro" id="IPR029058">
    <property type="entry name" value="AB_hydrolase_fold"/>
</dbReference>
<sequence length="70" mass="8145">MQILGWQPIRKTETPVLFLKGADSDYLQADHQQQIQQQFGQVKVHIVANTGHWLHAEKPNEVLRAIRKFI</sequence>
<reference evidence="2 3" key="2">
    <citation type="submission" date="2014-09" db="EMBL/GenBank/DDBJ databases">
        <authorList>
            <consortium name="NBRP consortium"/>
            <person name="Sawabe T."/>
            <person name="Meirelles P."/>
            <person name="Nakanishi M."/>
            <person name="Sayaka M."/>
            <person name="Hattori M."/>
            <person name="Ohkuma M."/>
        </authorList>
    </citation>
    <scope>NUCLEOTIDE SEQUENCE [LARGE SCALE GENOMIC DNA]</scope>
    <source>
        <strain evidence="3">JCM19235</strain>
    </source>
</reference>
<keyword evidence="1" id="KW-0378">Hydrolase</keyword>
<dbReference type="AlphaFoldDB" id="A0A090RW93"/>
<dbReference type="STRING" id="990268.JCM19235_1086"/>
<name>A0A090RW93_9VIBR</name>
<dbReference type="Proteomes" id="UP000029228">
    <property type="component" value="Unassembled WGS sequence"/>
</dbReference>
<keyword evidence="3" id="KW-1185">Reference proteome</keyword>
<reference evidence="2 3" key="1">
    <citation type="submission" date="2014-09" db="EMBL/GenBank/DDBJ databases">
        <title>Vibrio maritimus JCM 19235. (C45) whole genome shotgun sequence.</title>
        <authorList>
            <person name="Sawabe T."/>
            <person name="Meirelles P."/>
            <person name="Nakanishi M."/>
            <person name="Sayaka M."/>
            <person name="Hattori M."/>
            <person name="Ohkuma M."/>
        </authorList>
    </citation>
    <scope>NUCLEOTIDE SEQUENCE [LARGE SCALE GENOMIC DNA]</scope>
    <source>
        <strain evidence="3">JCM19235</strain>
    </source>
</reference>
<gene>
    <name evidence="2" type="ORF">JCM19235_1086</name>
</gene>
<dbReference type="PANTHER" id="PTHR46118">
    <property type="entry name" value="PROTEIN ABHD11"/>
    <property type="match status" value="1"/>
</dbReference>
<accession>A0A090RW93</accession>
<evidence type="ECO:0000313" key="3">
    <source>
        <dbReference type="Proteomes" id="UP000029228"/>
    </source>
</evidence>
<dbReference type="EMBL" id="BBMR01000004">
    <property type="protein sequence ID" value="GAL19730.1"/>
    <property type="molecule type" value="Genomic_DNA"/>
</dbReference>
<dbReference type="PANTHER" id="PTHR46118:SF4">
    <property type="entry name" value="PROTEIN ABHD11"/>
    <property type="match status" value="1"/>
</dbReference>
<dbReference type="GO" id="GO:0016787">
    <property type="term" value="F:hydrolase activity"/>
    <property type="evidence" value="ECO:0007669"/>
    <property type="project" value="UniProtKB-KW"/>
</dbReference>
<dbReference type="SUPFAM" id="SSF53474">
    <property type="entry name" value="alpha/beta-Hydrolases"/>
    <property type="match status" value="1"/>
</dbReference>
<proteinExistence type="predicted"/>
<comment type="caution">
    <text evidence="2">The sequence shown here is derived from an EMBL/GenBank/DDBJ whole genome shotgun (WGS) entry which is preliminary data.</text>
</comment>
<evidence type="ECO:0000313" key="2">
    <source>
        <dbReference type="EMBL" id="GAL19730.1"/>
    </source>
</evidence>
<organism evidence="2 3">
    <name type="scientific">Vibrio maritimus</name>
    <dbReference type="NCBI Taxonomy" id="990268"/>
    <lineage>
        <taxon>Bacteria</taxon>
        <taxon>Pseudomonadati</taxon>
        <taxon>Pseudomonadota</taxon>
        <taxon>Gammaproteobacteria</taxon>
        <taxon>Vibrionales</taxon>
        <taxon>Vibrionaceae</taxon>
        <taxon>Vibrio</taxon>
    </lineage>
</organism>